<comment type="caution">
    <text evidence="6">The sequence shown here is derived from an EMBL/GenBank/DDBJ whole genome shotgun (WGS) entry which is preliminary data.</text>
</comment>
<dbReference type="InterPro" id="IPR057926">
    <property type="entry name" value="QRICH1_dom"/>
</dbReference>
<feature type="region of interest" description="Disordered" evidence="4">
    <location>
        <begin position="827"/>
        <end position="860"/>
    </location>
</feature>
<feature type="region of interest" description="Disordered" evidence="4">
    <location>
        <begin position="570"/>
        <end position="620"/>
    </location>
</feature>
<sequence>MADDLNAEAASSATASEKNEVIIPFDESLELIHSDTTDKEHTEDVTPDKCAINTVDINEPIGSSSEVINSLIMTTEHDISNEDLEIKVDEKHTNEKLLVIDSENKIDQIDTGVTECLDNDEPAMSVPKVENKIMESNSKIEINIDQADQIVAQDITDPPTIDVLTSIRNNDSNEYSGEDKIINEECLNQNNMVLNSEIHQKHQLQNDLSDSLLKTSSRPQRQAAKKAENQIREIAKEIIKPIESIDDKIIDTVEELSSPLKKVCCQCNRFRLCKFTVNDHKSIYLCQEECVENYRKKNSQCDFEKKCQCCQSVILENEDKSYYWQTKHFCSVNCLRDYQKTVFDSHCKNCQNVITSDVELQQYCRYISGKLLEFCGAYCTESYENRLSLCGFCQKDLIDCDFEDFCSSFCQTKDYESRRKHTEPDSSVVDYGSNDKTQVIDICNVCFCKLNSSPTNEFQILSNTNSLFKFCSNECLNKFIVSKKRTVSCSLCKVKKFNIDMISTKNVSSNSPTYMCSTSCIDQQKQLAAAKFKQVCDHCGLLCLAHFNTTHVGTIYNFCSQKCLNSFQPEKKQKPKSKSKNGKKSSASRISTRQSARKEDNNVDSDGVHNSQQKTFKVKKKVGRKISHKNAVSKVDKEVQTDQTGSKSVIIPIPVPVYIPMPMHMYVMPYPVPVPFPIPLPIPIFIPTTKNTTKAILKDIKKIREETPADPFEAELLLMANMVANDLKPETVSSSDSENDVSNNEYNDDTKVVSSSARNINSFGDDVLAIALNMAGADTESLEGADEISNDQRNQIIDDVEANLVSSTIMPQTPDPMENITQENMISSPQDMLCRPPRKRAPRSQSQRNSNSKRSRKTEYPQAQCIPAGLIQQVVQNPIYTIPMTVVKPDANMCLKYTLGVNAWKQWACTKSIEFEKTLSSYVCGVKKTNIFKLDLLQLTANELNYCLCLFVKEVRKPNGSEYAPDTIYYLCLGVQQYLFENGRIDNIFTDMSFEKFTDTLNEIAKRFTELYNDTKYIVTRVEEEYLWESKQLGAHSPYVLLCTLIFFNTKHFNLTSVEEHMQLSFSHIMKHWKRNPNQPSTSGVKAPGTYRNVLLRFYPPQASIDSPNSRKKKVYEQHENEENSLRCPVKLYEFYLSKCPESVKTRNDLFYLTPERSCVPDSPVWYSTCALNKESLEKMLNRVKMVKEINVALLSS</sequence>
<keyword evidence="7" id="KW-1185">Reference proteome</keyword>
<evidence type="ECO:0000313" key="7">
    <source>
        <dbReference type="Proteomes" id="UP001160148"/>
    </source>
</evidence>
<dbReference type="InterPro" id="IPR051284">
    <property type="entry name" value="ZnF_MYMT-QRICH1"/>
</dbReference>
<keyword evidence="3" id="KW-0832">Ubl conjugation</keyword>
<dbReference type="InterPro" id="IPR021893">
    <property type="entry name" value="ZMYM2-like_C"/>
</dbReference>
<dbReference type="PANTHER" id="PTHR45736">
    <property type="entry name" value="ZINC FINGER MYM-TYPE PROTEIN"/>
    <property type="match status" value="1"/>
</dbReference>
<dbReference type="EMBL" id="CARXXK010000001">
    <property type="protein sequence ID" value="CAI6345352.1"/>
    <property type="molecule type" value="Genomic_DNA"/>
</dbReference>
<evidence type="ECO:0000256" key="4">
    <source>
        <dbReference type="SAM" id="MobiDB-lite"/>
    </source>
</evidence>
<feature type="compositionally biased region" description="Basic residues" evidence="4">
    <location>
        <begin position="573"/>
        <end position="583"/>
    </location>
</feature>
<reference evidence="6 7" key="1">
    <citation type="submission" date="2023-01" db="EMBL/GenBank/DDBJ databases">
        <authorList>
            <person name="Whitehead M."/>
        </authorList>
    </citation>
    <scope>NUCLEOTIDE SEQUENCE [LARGE SCALE GENOMIC DNA]</scope>
</reference>
<keyword evidence="1" id="KW-1017">Isopeptide bond</keyword>
<feature type="region of interest" description="Disordered" evidence="4">
    <location>
        <begin position="730"/>
        <end position="750"/>
    </location>
</feature>
<keyword evidence="2" id="KW-0597">Phosphoprotein</keyword>
<accession>A0AAV0VQ96</accession>
<dbReference type="InterPro" id="IPR011017">
    <property type="entry name" value="TRASH_dom"/>
</dbReference>
<feature type="compositionally biased region" description="Low complexity" evidence="4">
    <location>
        <begin position="732"/>
        <end position="745"/>
    </location>
</feature>
<protein>
    <recommendedName>
        <fullName evidence="5">TRASH domain-containing protein</fullName>
    </recommendedName>
</protein>
<dbReference type="AlphaFoldDB" id="A0AAV0VQ96"/>
<feature type="domain" description="TRASH" evidence="5">
    <location>
        <begin position="307"/>
        <end position="342"/>
    </location>
</feature>
<feature type="domain" description="TRASH" evidence="5">
    <location>
        <begin position="536"/>
        <end position="571"/>
    </location>
</feature>
<dbReference type="PANTHER" id="PTHR45736:SF1">
    <property type="entry name" value="WITHOUT CHILDREN, ISOFORM B"/>
    <property type="match status" value="1"/>
</dbReference>
<name>A0AAV0VQ96_9HEMI</name>
<proteinExistence type="predicted"/>
<dbReference type="Pfam" id="PF25561">
    <property type="entry name" value="QRICH1"/>
    <property type="match status" value="1"/>
</dbReference>
<dbReference type="Proteomes" id="UP001160148">
    <property type="component" value="Unassembled WGS sequence"/>
</dbReference>
<organism evidence="6 7">
    <name type="scientific">Macrosiphum euphorbiae</name>
    <name type="common">potato aphid</name>
    <dbReference type="NCBI Taxonomy" id="13131"/>
    <lineage>
        <taxon>Eukaryota</taxon>
        <taxon>Metazoa</taxon>
        <taxon>Ecdysozoa</taxon>
        <taxon>Arthropoda</taxon>
        <taxon>Hexapoda</taxon>
        <taxon>Insecta</taxon>
        <taxon>Pterygota</taxon>
        <taxon>Neoptera</taxon>
        <taxon>Paraneoptera</taxon>
        <taxon>Hemiptera</taxon>
        <taxon>Sternorrhyncha</taxon>
        <taxon>Aphidomorpha</taxon>
        <taxon>Aphidoidea</taxon>
        <taxon>Aphididae</taxon>
        <taxon>Macrosiphini</taxon>
        <taxon>Macrosiphum</taxon>
    </lineage>
</organism>
<dbReference type="Pfam" id="PF12012">
    <property type="entry name" value="DUF3504"/>
    <property type="match status" value="1"/>
</dbReference>
<dbReference type="SMART" id="SM00746">
    <property type="entry name" value="TRASH"/>
    <property type="match status" value="3"/>
</dbReference>
<evidence type="ECO:0000259" key="5">
    <source>
        <dbReference type="SMART" id="SM00746"/>
    </source>
</evidence>
<feature type="domain" description="TRASH" evidence="5">
    <location>
        <begin position="446"/>
        <end position="483"/>
    </location>
</feature>
<gene>
    <name evidence="6" type="ORF">MEUPH1_LOCUS2381</name>
</gene>
<evidence type="ECO:0000256" key="1">
    <source>
        <dbReference type="ARBA" id="ARBA00022499"/>
    </source>
</evidence>
<evidence type="ECO:0000313" key="6">
    <source>
        <dbReference type="EMBL" id="CAI6345352.1"/>
    </source>
</evidence>
<evidence type="ECO:0000256" key="2">
    <source>
        <dbReference type="ARBA" id="ARBA00022553"/>
    </source>
</evidence>
<evidence type="ECO:0000256" key="3">
    <source>
        <dbReference type="ARBA" id="ARBA00022843"/>
    </source>
</evidence>